<sequence length="153" mass="17039">MTHKDANESDNDEVQNQMMSQETMSAEEVRILRQQMTDMYEAWMSGQVPPPSIRDYLNTNMSPPIQVSISDPIYPPGFGPASNIAGTSTVHPLNTPMTSNPLFIPTAPTNVVQQPIMEPKSNNNPLPKVQYDQDYTPELTFKIPSSYPSHSSV</sequence>
<comment type="caution">
    <text evidence="2">The sequence shown here is derived from an EMBL/GenBank/DDBJ whole genome shotgun (WGS) entry which is preliminary data.</text>
</comment>
<dbReference type="EMBL" id="JAIVGD010000026">
    <property type="protein sequence ID" value="KAH0740621.1"/>
    <property type="molecule type" value="Genomic_DNA"/>
</dbReference>
<feature type="region of interest" description="Disordered" evidence="1">
    <location>
        <begin position="1"/>
        <end position="23"/>
    </location>
</feature>
<proteinExistence type="predicted"/>
<keyword evidence="3" id="KW-1185">Reference proteome</keyword>
<protein>
    <submittedName>
        <fullName evidence="2">Uncharacterized protein</fullName>
    </submittedName>
</protein>
<feature type="compositionally biased region" description="Polar residues" evidence="1">
    <location>
        <begin position="14"/>
        <end position="23"/>
    </location>
</feature>
<reference evidence="2 3" key="1">
    <citation type="journal article" date="2021" name="bioRxiv">
        <title>Chromosome-scale and haplotype-resolved genome assembly of a tetraploid potato cultivar.</title>
        <authorList>
            <person name="Sun H."/>
            <person name="Jiao W.-B."/>
            <person name="Krause K."/>
            <person name="Campoy J.A."/>
            <person name="Goel M."/>
            <person name="Folz-Donahue K."/>
            <person name="Kukat C."/>
            <person name="Huettel B."/>
            <person name="Schneeberger K."/>
        </authorList>
    </citation>
    <scope>NUCLEOTIDE SEQUENCE [LARGE SCALE GENOMIC DNA]</scope>
    <source>
        <strain evidence="2">SolTubOtavaFocal</strain>
        <tissue evidence="2">Leaves</tissue>
    </source>
</reference>
<accession>A0ABQ7U103</accession>
<evidence type="ECO:0000313" key="2">
    <source>
        <dbReference type="EMBL" id="KAH0740621.1"/>
    </source>
</evidence>
<evidence type="ECO:0000313" key="3">
    <source>
        <dbReference type="Proteomes" id="UP000826656"/>
    </source>
</evidence>
<organism evidence="2 3">
    <name type="scientific">Solanum tuberosum</name>
    <name type="common">Potato</name>
    <dbReference type="NCBI Taxonomy" id="4113"/>
    <lineage>
        <taxon>Eukaryota</taxon>
        <taxon>Viridiplantae</taxon>
        <taxon>Streptophyta</taxon>
        <taxon>Embryophyta</taxon>
        <taxon>Tracheophyta</taxon>
        <taxon>Spermatophyta</taxon>
        <taxon>Magnoliopsida</taxon>
        <taxon>eudicotyledons</taxon>
        <taxon>Gunneridae</taxon>
        <taxon>Pentapetalae</taxon>
        <taxon>asterids</taxon>
        <taxon>lamiids</taxon>
        <taxon>Solanales</taxon>
        <taxon>Solanaceae</taxon>
        <taxon>Solanoideae</taxon>
        <taxon>Solaneae</taxon>
        <taxon>Solanum</taxon>
    </lineage>
</organism>
<evidence type="ECO:0000256" key="1">
    <source>
        <dbReference type="SAM" id="MobiDB-lite"/>
    </source>
</evidence>
<gene>
    <name evidence="2" type="ORF">KY290_033664</name>
</gene>
<dbReference type="Proteomes" id="UP000826656">
    <property type="component" value="Unassembled WGS sequence"/>
</dbReference>
<name>A0ABQ7U103_SOLTU</name>